<dbReference type="Proteomes" id="UP000273044">
    <property type="component" value="Chromosome"/>
</dbReference>
<dbReference type="Proteomes" id="UP000677180">
    <property type="component" value="Chromosome"/>
</dbReference>
<protein>
    <submittedName>
        <fullName evidence="1 2">PAC2 family</fullName>
    </submittedName>
</protein>
<reference evidence="2 3" key="1">
    <citation type="submission" date="2018-12" db="EMBL/GenBank/DDBJ databases">
        <authorList>
            <consortium name="Pathogen Informatics"/>
        </authorList>
    </citation>
    <scope>NUCLEOTIDE SEQUENCE [LARGE SCALE GENOMIC DNA]</scope>
    <source>
        <strain evidence="2 3">NCTC12967</strain>
    </source>
</reference>
<dbReference type="EMBL" id="LR134406">
    <property type="protein sequence ID" value="VEH71677.1"/>
    <property type="molecule type" value="Genomic_DNA"/>
</dbReference>
<dbReference type="OMA" id="MGVPHTR"/>
<dbReference type="InterPro" id="IPR008492">
    <property type="entry name" value="Rv2714-like"/>
</dbReference>
<sequence>MSDWFAINEDLWGTVAGSRPPLFYFFDGFIDSGRVGATLIEALLEHSEPQLLGSFNMDLVHDYRARRPAMVFDRDHWASLEEPVLNLHLARDAEGMPYLVMRGPEPDHRWRLFRDGLVGLVQRLDVSMLLTGYGMPMAFPHTRPTPLAIHTTDPELRQQNPRWIDRLEIPASFSSYLEYHLGKLGISSYGAAAHVPHYLANASFTQAAATILHRYAEVTKLALPTDELDLAAEANLMAIEADTRGDETARELLHQLEEQYDRYTEPTGEDLPSADEIAAAVERFLAQRDDGNQPPPKGE</sequence>
<proteinExistence type="predicted"/>
<evidence type="ECO:0000313" key="1">
    <source>
        <dbReference type="EMBL" id="QUC11223.1"/>
    </source>
</evidence>
<dbReference type="GeneID" id="64408403"/>
<evidence type="ECO:0000313" key="3">
    <source>
        <dbReference type="Proteomes" id="UP000273044"/>
    </source>
</evidence>
<dbReference type="EMBL" id="CP072385">
    <property type="protein sequence ID" value="QUC11223.1"/>
    <property type="molecule type" value="Genomic_DNA"/>
</dbReference>
<accession>A0A3N4D7P7</accession>
<dbReference type="RefSeq" id="WP_014848014.1">
    <property type="nucleotide sequence ID" value="NZ_CAURRE010000057.1"/>
</dbReference>
<dbReference type="InterPro" id="IPR019151">
    <property type="entry name" value="Proteasome_assmbl_chaperone_2"/>
</dbReference>
<dbReference type="SUPFAM" id="SSF159659">
    <property type="entry name" value="Cgl1923-like"/>
    <property type="match status" value="1"/>
</dbReference>
<dbReference type="InterPro" id="IPR038389">
    <property type="entry name" value="PSMG2_sf"/>
</dbReference>
<dbReference type="Pfam" id="PF09754">
    <property type="entry name" value="PAC2"/>
    <property type="match status" value="1"/>
</dbReference>
<gene>
    <name evidence="1" type="ORF">J5A53_00495</name>
    <name evidence="2" type="ORF">NCTC12967_03003</name>
</gene>
<dbReference type="PIRSF" id="PIRSF028754">
    <property type="entry name" value="UCP028754"/>
    <property type="match status" value="1"/>
</dbReference>
<organism evidence="2 3">
    <name type="scientific">Arachnia propionica</name>
    <dbReference type="NCBI Taxonomy" id="1750"/>
    <lineage>
        <taxon>Bacteria</taxon>
        <taxon>Bacillati</taxon>
        <taxon>Actinomycetota</taxon>
        <taxon>Actinomycetes</taxon>
        <taxon>Propionibacteriales</taxon>
        <taxon>Propionibacteriaceae</taxon>
        <taxon>Arachnia</taxon>
    </lineage>
</organism>
<dbReference type="OrthoDB" id="3733464at2"/>
<reference evidence="1" key="2">
    <citation type="submission" date="2021-03" db="EMBL/GenBank/DDBJ databases">
        <title>Human Oral Microbial Genomes.</title>
        <authorList>
            <person name="Johnston C.D."/>
            <person name="Chen T."/>
            <person name="Dewhirst F.E."/>
        </authorList>
    </citation>
    <scope>NUCLEOTIDE SEQUENCE</scope>
    <source>
        <strain evidence="1">F0714</strain>
    </source>
</reference>
<dbReference type="AlphaFoldDB" id="A0A3N4D7P7"/>
<evidence type="ECO:0000313" key="2">
    <source>
        <dbReference type="EMBL" id="VEH71677.1"/>
    </source>
</evidence>
<keyword evidence="3" id="KW-1185">Reference proteome</keyword>
<name>A0A3N4D7P7_9ACTN</name>
<dbReference type="Gene3D" id="3.40.50.10900">
    <property type="entry name" value="PAC-like subunit"/>
    <property type="match status" value="1"/>
</dbReference>